<dbReference type="Proteomes" id="UP000774570">
    <property type="component" value="Unassembled WGS sequence"/>
</dbReference>
<organism evidence="1 2">
    <name type="scientific">Actinomadura parmotrematis</name>
    <dbReference type="NCBI Taxonomy" id="2864039"/>
    <lineage>
        <taxon>Bacteria</taxon>
        <taxon>Bacillati</taxon>
        <taxon>Actinomycetota</taxon>
        <taxon>Actinomycetes</taxon>
        <taxon>Streptosporangiales</taxon>
        <taxon>Thermomonosporaceae</taxon>
        <taxon>Actinomadura</taxon>
    </lineage>
</organism>
<evidence type="ECO:0000313" key="2">
    <source>
        <dbReference type="Proteomes" id="UP000774570"/>
    </source>
</evidence>
<protein>
    <submittedName>
        <fullName evidence="1">Uncharacterized protein</fullName>
    </submittedName>
</protein>
<name>A0ABS7FNL9_9ACTN</name>
<dbReference type="RefSeq" id="WP_220164106.1">
    <property type="nucleotide sequence ID" value="NZ_JAIBOA010000003.1"/>
</dbReference>
<dbReference type="EMBL" id="JAIBOA010000003">
    <property type="protein sequence ID" value="MBW8481956.1"/>
    <property type="molecule type" value="Genomic_DNA"/>
</dbReference>
<reference evidence="1 2" key="1">
    <citation type="submission" date="2021-07" db="EMBL/GenBank/DDBJ databases">
        <title>Actinomadura sp. PM05-2 isolated from lichen.</title>
        <authorList>
            <person name="Somphong A."/>
            <person name="Phongsopitanun W."/>
            <person name="Tanasupawat S."/>
            <person name="Peongsungnone V."/>
        </authorList>
    </citation>
    <scope>NUCLEOTIDE SEQUENCE [LARGE SCALE GENOMIC DNA]</scope>
    <source>
        <strain evidence="1 2">PM05-2</strain>
    </source>
</reference>
<sequence length="110" mass="11633">MRRGGREDRLETVVWSPPDERRRMLSALDAAVRALPGVACGIVPRKGLPVLHVISSAEPARSVEIGGDYLEGAWHFVCARSGARLGSRADLARVALAAAEAVGAPDGHRA</sequence>
<proteinExistence type="predicted"/>
<comment type="caution">
    <text evidence="1">The sequence shown here is derived from an EMBL/GenBank/DDBJ whole genome shotgun (WGS) entry which is preliminary data.</text>
</comment>
<gene>
    <name evidence="1" type="ORF">K1Y72_06235</name>
</gene>
<evidence type="ECO:0000313" key="1">
    <source>
        <dbReference type="EMBL" id="MBW8481956.1"/>
    </source>
</evidence>
<accession>A0ABS7FNL9</accession>
<keyword evidence="2" id="KW-1185">Reference proteome</keyword>